<evidence type="ECO:0000313" key="4">
    <source>
        <dbReference type="RefSeq" id="XP_049315739.1"/>
    </source>
</evidence>
<name>A0ABM3K2M7_BACDO</name>
<dbReference type="RefSeq" id="XP_049315739.1">
    <property type="nucleotide sequence ID" value="XM_049459782.1"/>
</dbReference>
<feature type="compositionally biased region" description="Polar residues" evidence="1">
    <location>
        <begin position="1"/>
        <end position="22"/>
    </location>
</feature>
<sequence>MAPTITNSPKPRSMSPTITNSPKPRRMSSAISIRSRSATRSITPISEDETMSRRIQRFKSTLPTIREEKECDDRTTRKTISHRRKHTSSRHVACGICKKDHRLVTCATYSAYNINKKYEAVIKYNYCVNCLARSHKTGGCTSKNRCSVCHGKHHSSLHGHPRLYPTNDANVVEKHPLAIETRLPSLLAKQTLVPTLKIRLRCDGEWHKVRAILNPTLKITNIAAELVKHLKLPITYLNTYRICSIQISSNNDTKFSLECNAVITHKLPKKPYERDLSDDVQMRFEHLVLADPQFHSNKELTLEIGADMYPQIIRSGLFKPDNSTVVAQNTAFGWTLTGTI</sequence>
<feature type="compositionally biased region" description="Low complexity" evidence="1">
    <location>
        <begin position="27"/>
        <end position="43"/>
    </location>
</feature>
<accession>A0ABM3K2M7</accession>
<reference evidence="3 4" key="1">
    <citation type="submission" date="2025-05" db="UniProtKB">
        <authorList>
            <consortium name="RefSeq"/>
        </authorList>
    </citation>
    <scope>IDENTIFICATION</scope>
    <source>
        <tissue evidence="3 4">Adult</tissue>
    </source>
</reference>
<protein>
    <submittedName>
        <fullName evidence="3 4">Uncharacterized protein LOC125779143</fullName>
    </submittedName>
</protein>
<evidence type="ECO:0000313" key="2">
    <source>
        <dbReference type="Proteomes" id="UP001652620"/>
    </source>
</evidence>
<evidence type="ECO:0000256" key="1">
    <source>
        <dbReference type="SAM" id="MobiDB-lite"/>
    </source>
</evidence>
<dbReference type="Proteomes" id="UP001652620">
    <property type="component" value="Chromosome 6"/>
</dbReference>
<gene>
    <name evidence="3 4" type="primary">LOC125779143</name>
</gene>
<dbReference type="PANTHER" id="PTHR47331">
    <property type="entry name" value="PHD-TYPE DOMAIN-CONTAINING PROTEIN"/>
    <property type="match status" value="1"/>
</dbReference>
<proteinExistence type="predicted"/>
<feature type="region of interest" description="Disordered" evidence="1">
    <location>
        <begin position="1"/>
        <end position="43"/>
    </location>
</feature>
<organism evidence="2 4">
    <name type="scientific">Bactrocera dorsalis</name>
    <name type="common">Oriental fruit fly</name>
    <name type="synonym">Dacus dorsalis</name>
    <dbReference type="NCBI Taxonomy" id="27457"/>
    <lineage>
        <taxon>Eukaryota</taxon>
        <taxon>Metazoa</taxon>
        <taxon>Ecdysozoa</taxon>
        <taxon>Arthropoda</taxon>
        <taxon>Hexapoda</taxon>
        <taxon>Insecta</taxon>
        <taxon>Pterygota</taxon>
        <taxon>Neoptera</taxon>
        <taxon>Endopterygota</taxon>
        <taxon>Diptera</taxon>
        <taxon>Brachycera</taxon>
        <taxon>Muscomorpha</taxon>
        <taxon>Tephritoidea</taxon>
        <taxon>Tephritidae</taxon>
        <taxon>Bactrocera</taxon>
        <taxon>Bactrocera</taxon>
    </lineage>
</organism>
<dbReference type="RefSeq" id="XP_049315738.1">
    <property type="nucleotide sequence ID" value="XM_049459781.1"/>
</dbReference>
<keyword evidence="2" id="KW-1185">Reference proteome</keyword>
<evidence type="ECO:0000313" key="3">
    <source>
        <dbReference type="RefSeq" id="XP_049315738.1"/>
    </source>
</evidence>
<dbReference type="GeneID" id="125779143"/>